<dbReference type="AlphaFoldDB" id="A0AAN6RZW5"/>
<evidence type="ECO:0000313" key="1">
    <source>
        <dbReference type="EMBL" id="KAK3935360.1"/>
    </source>
</evidence>
<gene>
    <name evidence="1" type="ORF">QBC46DRAFT_271965</name>
</gene>
<evidence type="ECO:0000313" key="2">
    <source>
        <dbReference type="Proteomes" id="UP001303473"/>
    </source>
</evidence>
<organism evidence="1 2">
    <name type="scientific">Diplogelasinospora grovesii</name>
    <dbReference type="NCBI Taxonomy" id="303347"/>
    <lineage>
        <taxon>Eukaryota</taxon>
        <taxon>Fungi</taxon>
        <taxon>Dikarya</taxon>
        <taxon>Ascomycota</taxon>
        <taxon>Pezizomycotina</taxon>
        <taxon>Sordariomycetes</taxon>
        <taxon>Sordariomycetidae</taxon>
        <taxon>Sordariales</taxon>
        <taxon>Diplogelasinosporaceae</taxon>
        <taxon>Diplogelasinospora</taxon>
    </lineage>
</organism>
<reference evidence="2" key="1">
    <citation type="journal article" date="2023" name="Mol. Phylogenet. Evol.">
        <title>Genome-scale phylogeny and comparative genomics of the fungal order Sordariales.</title>
        <authorList>
            <person name="Hensen N."/>
            <person name="Bonometti L."/>
            <person name="Westerberg I."/>
            <person name="Brannstrom I.O."/>
            <person name="Guillou S."/>
            <person name="Cros-Aarteil S."/>
            <person name="Calhoun S."/>
            <person name="Haridas S."/>
            <person name="Kuo A."/>
            <person name="Mondo S."/>
            <person name="Pangilinan J."/>
            <person name="Riley R."/>
            <person name="LaButti K."/>
            <person name="Andreopoulos B."/>
            <person name="Lipzen A."/>
            <person name="Chen C."/>
            <person name="Yan M."/>
            <person name="Daum C."/>
            <person name="Ng V."/>
            <person name="Clum A."/>
            <person name="Steindorff A."/>
            <person name="Ohm R.A."/>
            <person name="Martin F."/>
            <person name="Silar P."/>
            <person name="Natvig D.O."/>
            <person name="Lalanne C."/>
            <person name="Gautier V."/>
            <person name="Ament-Velasquez S.L."/>
            <person name="Kruys A."/>
            <person name="Hutchinson M.I."/>
            <person name="Powell A.J."/>
            <person name="Barry K."/>
            <person name="Miller A.N."/>
            <person name="Grigoriev I.V."/>
            <person name="Debuchy R."/>
            <person name="Gladieux P."/>
            <person name="Hiltunen Thoren M."/>
            <person name="Johannesson H."/>
        </authorList>
    </citation>
    <scope>NUCLEOTIDE SEQUENCE [LARGE SCALE GENOMIC DNA]</scope>
    <source>
        <strain evidence="2">CBS 340.73</strain>
    </source>
</reference>
<name>A0AAN6RZW5_9PEZI</name>
<protein>
    <submittedName>
        <fullName evidence="1">Uncharacterized protein</fullName>
    </submittedName>
</protein>
<dbReference type="EMBL" id="MU853927">
    <property type="protein sequence ID" value="KAK3935360.1"/>
    <property type="molecule type" value="Genomic_DNA"/>
</dbReference>
<accession>A0AAN6RZW5</accession>
<dbReference type="Proteomes" id="UP001303473">
    <property type="component" value="Unassembled WGS sequence"/>
</dbReference>
<sequence>MSTLEASRVVGVLQFDGPISYLLHTNVGTFDSRYTTSSTFPATASPYPLASSPQPVGYSLNDNGNWLKYNGNSLVWLPTEYKPSTSAISGRFVGVGCRTGRVLLFIFSEDDPVSQQ</sequence>
<keyword evidence="2" id="KW-1185">Reference proteome</keyword>
<proteinExistence type="predicted"/>
<comment type="caution">
    <text evidence="1">The sequence shown here is derived from an EMBL/GenBank/DDBJ whole genome shotgun (WGS) entry which is preliminary data.</text>
</comment>